<proteinExistence type="predicted"/>
<dbReference type="Pfam" id="PF04402">
    <property type="entry name" value="SIMPL"/>
    <property type="match status" value="1"/>
</dbReference>
<dbReference type="AlphaFoldDB" id="A0A1S8MP32"/>
<dbReference type="Proteomes" id="UP000191154">
    <property type="component" value="Unassembled WGS sequence"/>
</dbReference>
<evidence type="ECO:0000313" key="2">
    <source>
        <dbReference type="Proteomes" id="UP000191154"/>
    </source>
</evidence>
<protein>
    <submittedName>
        <fullName evidence="1">26 kDa periplasmic immunogenic protein</fullName>
    </submittedName>
</protein>
<dbReference type="Gene3D" id="3.30.110.170">
    <property type="entry name" value="Protein of unknown function (DUF541), domain 1"/>
    <property type="match status" value="1"/>
</dbReference>
<reference evidence="1 2" key="1">
    <citation type="submission" date="2016-05" db="EMBL/GenBank/DDBJ databases">
        <title>Microbial solvent formation.</title>
        <authorList>
            <person name="Poehlein A."/>
            <person name="Montoya Solano J.D."/>
            <person name="Flitsch S."/>
            <person name="Krabben P."/>
            <person name="Duerre P."/>
            <person name="Daniel R."/>
        </authorList>
    </citation>
    <scope>NUCLEOTIDE SEQUENCE [LARGE SCALE GENOMIC DNA]</scope>
    <source>
        <strain evidence="1 2">L1-8</strain>
    </source>
</reference>
<dbReference type="RefSeq" id="WP_077867468.1">
    <property type="nucleotide sequence ID" value="NZ_LZYZ01000011.1"/>
</dbReference>
<dbReference type="PANTHER" id="PTHR34387">
    <property type="entry name" value="SLR1258 PROTEIN"/>
    <property type="match status" value="1"/>
</dbReference>
<sequence length="225" mass="25136">MYRLEYNDICKLNDYNSEKCENNRVRVLGQGIVNVTPDAAQVVIGVVTENVELETAQGDNARITSQVINSIRGLGVLPQYIQTQNYNIRPNYDYINGKQVFRNYEVTNSLNILIRNINSVGEVIDTAVKNGANLVSGVNFIVSDAKRYYNEALRLALEDAQNKVRVIANKLNVNMDFIPIKISEQGRENIIPLTAMAFKSTNGTTPIEAGENKITAEIEAVFVYD</sequence>
<dbReference type="EMBL" id="LZYZ01000011">
    <property type="protein sequence ID" value="OOM05945.1"/>
    <property type="molecule type" value="Genomic_DNA"/>
</dbReference>
<gene>
    <name evidence="1" type="ORF">CLOSAC_45240</name>
</gene>
<organism evidence="1 2">
    <name type="scientific">Clostridium saccharobutylicum</name>
    <dbReference type="NCBI Taxonomy" id="169679"/>
    <lineage>
        <taxon>Bacteria</taxon>
        <taxon>Bacillati</taxon>
        <taxon>Bacillota</taxon>
        <taxon>Clostridia</taxon>
        <taxon>Eubacteriales</taxon>
        <taxon>Clostridiaceae</taxon>
        <taxon>Clostridium</taxon>
    </lineage>
</organism>
<dbReference type="InterPro" id="IPR052022">
    <property type="entry name" value="26kDa_periplasmic_antigen"/>
</dbReference>
<dbReference type="PANTHER" id="PTHR34387:SF1">
    <property type="entry name" value="PERIPLASMIC IMMUNOGENIC PROTEIN"/>
    <property type="match status" value="1"/>
</dbReference>
<evidence type="ECO:0000313" key="1">
    <source>
        <dbReference type="EMBL" id="OOM05945.1"/>
    </source>
</evidence>
<name>A0A1S8MP32_CLOSA</name>
<comment type="caution">
    <text evidence="1">The sequence shown here is derived from an EMBL/GenBank/DDBJ whole genome shotgun (WGS) entry which is preliminary data.</text>
</comment>
<accession>A0A1S8MP32</accession>
<dbReference type="InterPro" id="IPR007497">
    <property type="entry name" value="SIMPL/DUF541"/>
</dbReference>
<dbReference type="Gene3D" id="3.30.70.2970">
    <property type="entry name" value="Protein of unknown function (DUF541), domain 2"/>
    <property type="match status" value="1"/>
</dbReference>
<dbReference type="GO" id="GO:0006974">
    <property type="term" value="P:DNA damage response"/>
    <property type="evidence" value="ECO:0007669"/>
    <property type="project" value="TreeGrafter"/>
</dbReference>